<evidence type="ECO:0000259" key="2">
    <source>
        <dbReference type="Pfam" id="PF05171"/>
    </source>
</evidence>
<feature type="domain" description="Haemin-degrading HemS/ChuX" evidence="2">
    <location>
        <begin position="30"/>
        <end position="146"/>
    </location>
</feature>
<organism evidence="3 4">
    <name type="scientific">Candidatus Methylocalor cossyra</name>
    <dbReference type="NCBI Taxonomy" id="3108543"/>
    <lineage>
        <taxon>Bacteria</taxon>
        <taxon>Pseudomonadati</taxon>
        <taxon>Pseudomonadota</taxon>
        <taxon>Gammaproteobacteria</taxon>
        <taxon>Methylococcales</taxon>
        <taxon>Methylococcaceae</taxon>
        <taxon>Candidatus Methylocalor</taxon>
    </lineage>
</organism>
<dbReference type="Proteomes" id="UP001497493">
    <property type="component" value="Chromosome"/>
</dbReference>
<dbReference type="InterPro" id="IPR007845">
    <property type="entry name" value="HemS/ChuX_dom"/>
</dbReference>
<protein>
    <submittedName>
        <fullName evidence="3">Haemin-degrading HemS.ChuX domain-containing protein</fullName>
    </submittedName>
</protein>
<evidence type="ECO:0000313" key="4">
    <source>
        <dbReference type="Proteomes" id="UP001497493"/>
    </source>
</evidence>
<feature type="region of interest" description="Disordered" evidence="1">
    <location>
        <begin position="1"/>
        <end position="23"/>
    </location>
</feature>
<reference evidence="3 4" key="1">
    <citation type="submission" date="2024-04" db="EMBL/GenBank/DDBJ databases">
        <authorList>
            <person name="Cremers G."/>
        </authorList>
    </citation>
    <scope>NUCLEOTIDE SEQUENCE [LARGE SCALE GENOMIC DNA]</scope>
    <source>
        <strain evidence="3">MeCH1-AG</strain>
    </source>
</reference>
<dbReference type="SUPFAM" id="SSF144064">
    <property type="entry name" value="Heme iron utilization protein-like"/>
    <property type="match status" value="1"/>
</dbReference>
<dbReference type="Pfam" id="PF05171">
    <property type="entry name" value="HemS"/>
    <property type="match status" value="1"/>
</dbReference>
<gene>
    <name evidence="3" type="ORF">MECH1_V1_0790</name>
</gene>
<evidence type="ECO:0000256" key="1">
    <source>
        <dbReference type="SAM" id="MobiDB-lite"/>
    </source>
</evidence>
<proteinExistence type="predicted"/>
<dbReference type="Gene3D" id="3.40.1570.10">
    <property type="entry name" value="HemS/ChuS/ChuX like domains"/>
    <property type="match status" value="1"/>
</dbReference>
<dbReference type="InterPro" id="IPR053733">
    <property type="entry name" value="Heme_Transport_Util_sf"/>
</dbReference>
<sequence length="154" mass="17187">MDPQGGKAGLLSPSPRDRELRGREVARSPWGTWKIRLPVAAFSDALAAAAHRNLPLIVSVTRADIERWYRGSIHRVRHTESRLDISGDGFALHFKANHLGSVLLRNDGKAEEAGPAVELYDRAERLLARIHSLPEPETNARWREIMDLAATRAL</sequence>
<evidence type="ECO:0000313" key="3">
    <source>
        <dbReference type="EMBL" id="CAL1239566.1"/>
    </source>
</evidence>
<keyword evidence="4" id="KW-1185">Reference proteome</keyword>
<accession>A0ABP1C5T6</accession>
<name>A0ABP1C5T6_9GAMM</name>
<dbReference type="EMBL" id="OZ026884">
    <property type="protein sequence ID" value="CAL1239566.1"/>
    <property type="molecule type" value="Genomic_DNA"/>
</dbReference>